<dbReference type="InterPro" id="IPR016288">
    <property type="entry name" value="Beta_cellobiohydrolase"/>
</dbReference>
<dbReference type="PRINTS" id="PR00733">
    <property type="entry name" value="GLHYDRLASE6"/>
</dbReference>
<dbReference type="PIRSF" id="PIRSF001100">
    <property type="entry name" value="Beta_cellobiohydrolase"/>
    <property type="match status" value="1"/>
</dbReference>
<evidence type="ECO:0000256" key="3">
    <source>
        <dbReference type="RuleBase" id="RU361186"/>
    </source>
</evidence>
<dbReference type="Pfam" id="PF01341">
    <property type="entry name" value="Glyco_hydro_6"/>
    <property type="match status" value="1"/>
</dbReference>
<dbReference type="PANTHER" id="PTHR34876:SF4">
    <property type="entry name" value="1,4-BETA-D-GLUCAN CELLOBIOHYDROLASE C-RELATED"/>
    <property type="match status" value="1"/>
</dbReference>
<keyword evidence="3" id="KW-0378">Hydrolase</keyword>
<dbReference type="PANTHER" id="PTHR34876">
    <property type="match status" value="1"/>
</dbReference>
<keyword evidence="3" id="KW-0119">Carbohydrate metabolism</keyword>
<proteinExistence type="inferred from homology"/>
<keyword evidence="3" id="KW-0624">Polysaccharide degradation</keyword>
<feature type="binding site" evidence="2">
    <location>
        <position position="345"/>
    </location>
    <ligand>
        <name>substrate</name>
    </ligand>
</feature>
<dbReference type="GO" id="GO:0030245">
    <property type="term" value="P:cellulose catabolic process"/>
    <property type="evidence" value="ECO:0007669"/>
    <property type="project" value="UniProtKB-KW"/>
</dbReference>
<feature type="signal peptide" evidence="3">
    <location>
        <begin position="1"/>
        <end position="33"/>
    </location>
</feature>
<comment type="caution">
    <text evidence="5">The sequence shown here is derived from an EMBL/GenBank/DDBJ whole genome shotgun (WGS) entry which is preliminary data.</text>
</comment>
<accession>A0A919Q0U4</accession>
<feature type="active site" description="Proton acceptor" evidence="1">
    <location>
        <position position="351"/>
    </location>
</feature>
<evidence type="ECO:0000256" key="1">
    <source>
        <dbReference type="PIRSR" id="PIRSR001100-1"/>
    </source>
</evidence>
<keyword evidence="3" id="KW-0136">Cellulose degradation</keyword>
<name>A0A919Q0U4_9MICO</name>
<feature type="binding site" evidence="2">
    <location>
        <position position="349"/>
    </location>
    <ligand>
        <name>substrate</name>
    </ligand>
</feature>
<feature type="chain" id="PRO_5039747599" description="Glucanase" evidence="3">
    <location>
        <begin position="34"/>
        <end position="380"/>
    </location>
</feature>
<dbReference type="EC" id="3.2.1.-" evidence="3"/>
<comment type="similarity">
    <text evidence="3">Belongs to the glycosyl hydrolase family 6.</text>
</comment>
<feature type="region of interest" description="Disordered" evidence="4">
    <location>
        <begin position="31"/>
        <end position="61"/>
    </location>
</feature>
<gene>
    <name evidence="5" type="ORF">Dac01nite_06960</name>
</gene>
<dbReference type="InterPro" id="IPR036434">
    <property type="entry name" value="Beta_cellobiohydrolase_sf"/>
</dbReference>
<keyword evidence="3" id="KW-0326">Glycosidase</keyword>
<feature type="compositionally biased region" description="Low complexity" evidence="4">
    <location>
        <begin position="42"/>
        <end position="57"/>
    </location>
</feature>
<keyword evidence="3" id="KW-0732">Signal</keyword>
<dbReference type="PROSITE" id="PS51257">
    <property type="entry name" value="PROKAR_LIPOPROTEIN"/>
    <property type="match status" value="1"/>
</dbReference>
<organism evidence="5 6">
    <name type="scientific">Demequina activiva</name>
    <dbReference type="NCBI Taxonomy" id="1582364"/>
    <lineage>
        <taxon>Bacteria</taxon>
        <taxon>Bacillati</taxon>
        <taxon>Actinomycetota</taxon>
        <taxon>Actinomycetes</taxon>
        <taxon>Micrococcales</taxon>
        <taxon>Demequinaceae</taxon>
        <taxon>Demequina</taxon>
    </lineage>
</organism>
<evidence type="ECO:0000313" key="6">
    <source>
        <dbReference type="Proteomes" id="UP000652354"/>
    </source>
</evidence>
<dbReference type="Proteomes" id="UP000652354">
    <property type="component" value="Unassembled WGS sequence"/>
</dbReference>
<dbReference type="SUPFAM" id="SSF51989">
    <property type="entry name" value="Glycosyl hydrolases family 6, cellulases"/>
    <property type="match status" value="1"/>
</dbReference>
<protein>
    <recommendedName>
        <fullName evidence="3">Glucanase</fullName>
        <ecNumber evidence="3">3.2.1.-</ecNumber>
    </recommendedName>
</protein>
<dbReference type="Gene3D" id="3.20.20.40">
    <property type="entry name" value="1, 4-beta cellobiohydrolase"/>
    <property type="match status" value="1"/>
</dbReference>
<evidence type="ECO:0000256" key="4">
    <source>
        <dbReference type="SAM" id="MobiDB-lite"/>
    </source>
</evidence>
<evidence type="ECO:0000313" key="5">
    <source>
        <dbReference type="EMBL" id="GIG53944.1"/>
    </source>
</evidence>
<dbReference type="AlphaFoldDB" id="A0A919Q0U4"/>
<feature type="binding site" evidence="2">
    <location>
        <position position="118"/>
    </location>
    <ligand>
        <name>substrate</name>
    </ligand>
</feature>
<keyword evidence="6" id="KW-1185">Reference proteome</keyword>
<sequence>MPSHRRLRAHRRLAAFAAAGALALAACTADANAPEPTGDTGASALPATPASATPSPSEDAFEAFPDRPASQVDAWPDPGDFLVDVTKAVVPAATLAQQERWDDYDHMGRITGTAQARWIGSWSTNDAISNYAHQVYTAAAAADRIGLIAYYGMRDYTCEEAASDPELADFYAERSRVLVEELPGSGAQAWIVLEPALVASLGSCEGDPRGAWVADAAATFADAGAAVYLDAGVVDDPAAIAASLASLDLESVAGIAVGTNGYRAVSEQLAAGEAVLAALADAGVDVDAPRSGPDPGEPGLGLIVDTSRSAVPVEAPEPCNPPEAGIGVPPRLVGAGALDAYVWIKRVGESDGACNGGPTRGQFSQALALQLARNGSLEES</sequence>
<dbReference type="EMBL" id="BONR01000001">
    <property type="protein sequence ID" value="GIG53944.1"/>
    <property type="molecule type" value="Genomic_DNA"/>
</dbReference>
<reference evidence="5" key="1">
    <citation type="submission" date="2021-01" db="EMBL/GenBank/DDBJ databases">
        <title>Whole genome shotgun sequence of Demequina activiva NBRC 110675.</title>
        <authorList>
            <person name="Komaki H."/>
            <person name="Tamura T."/>
        </authorList>
    </citation>
    <scope>NUCLEOTIDE SEQUENCE</scope>
    <source>
        <strain evidence="5">NBRC 110675</strain>
    </source>
</reference>
<evidence type="ECO:0000256" key="2">
    <source>
        <dbReference type="PIRSR" id="PIRSR001100-2"/>
    </source>
</evidence>
<dbReference type="RefSeq" id="WP_203653384.1">
    <property type="nucleotide sequence ID" value="NZ_BONR01000001.1"/>
</dbReference>
<dbReference type="GO" id="GO:0004553">
    <property type="term" value="F:hydrolase activity, hydrolyzing O-glycosyl compounds"/>
    <property type="evidence" value="ECO:0007669"/>
    <property type="project" value="InterPro"/>
</dbReference>